<proteinExistence type="inferred from homology"/>
<feature type="domain" description="Cell envelope-related transcriptional attenuator" evidence="4">
    <location>
        <begin position="183"/>
        <end position="331"/>
    </location>
</feature>
<feature type="region of interest" description="Disordered" evidence="2">
    <location>
        <begin position="1"/>
        <end position="138"/>
    </location>
</feature>
<evidence type="ECO:0000256" key="3">
    <source>
        <dbReference type="SAM" id="Phobius"/>
    </source>
</evidence>
<comment type="caution">
    <text evidence="5">The sequence shown here is derived from an EMBL/GenBank/DDBJ whole genome shotgun (WGS) entry which is preliminary data.</text>
</comment>
<evidence type="ECO:0000313" key="6">
    <source>
        <dbReference type="Proteomes" id="UP001230807"/>
    </source>
</evidence>
<feature type="compositionally biased region" description="Basic residues" evidence="2">
    <location>
        <begin position="81"/>
        <end position="105"/>
    </location>
</feature>
<comment type="similarity">
    <text evidence="1">Belongs to the LytR/CpsA/Psr (LCP) family.</text>
</comment>
<gene>
    <name evidence="5" type="ORF">QR695_11005</name>
</gene>
<keyword evidence="6" id="KW-1185">Reference proteome</keyword>
<evidence type="ECO:0000256" key="2">
    <source>
        <dbReference type="SAM" id="MobiDB-lite"/>
    </source>
</evidence>
<reference evidence="5 6" key="1">
    <citation type="submission" date="2023-06" db="EMBL/GenBank/DDBJ databases">
        <title>Influencing factors and mechanism of Cr(VI) reduction by facultative anaerobic Exiguobacterium sp. PY14.</title>
        <authorList>
            <person name="Zou L."/>
        </authorList>
    </citation>
    <scope>NUCLEOTIDE SEQUENCE [LARGE SCALE GENOMIC DNA]</scope>
    <source>
        <strain evidence="5 6">PY14</strain>
    </source>
</reference>
<dbReference type="Gene3D" id="3.40.630.190">
    <property type="entry name" value="LCP protein"/>
    <property type="match status" value="1"/>
</dbReference>
<keyword evidence="3" id="KW-0812">Transmembrane</keyword>
<evidence type="ECO:0000259" key="4">
    <source>
        <dbReference type="Pfam" id="PF03816"/>
    </source>
</evidence>
<sequence length="413" mass="46911">MNDDQHLSRVERRKRELERERLTEQARLDEQVRLDEEARHETHQHQGHEADKLNNDSNRPTDPGQGEHPFLNRSDEPSSERKKKSLNVKKPKLSLPFGKKRKSKPRRDERREPRQKTREPERTHAKRETAAPKEKSRRRKWKGKLLLVLLLLMIGAGYMATRPVTFLVMGSDARVGESLSGSRTDSLQLMEFVPRSRTVQNVSIPRDTYTAIPCEPEREGDKITHAFAYGGADCTVGAVEGLTETSVDGQVVITFETFMELIDLVGGVNVTATHSFSEKGFNQTYEYTEGVSYAMDGDMALAYARHRKTDTDGARSNRQTEVMSAVADKLASPTGWTKIPATYRFMKDEMGLEMNPLQMASIGMTMVLQPQVDKLQIEGEDAYIDNVYYYQPTEASVQAIRDALDLTMWGTVR</sequence>
<accession>A0ABT7MQQ6</accession>
<keyword evidence="3" id="KW-1133">Transmembrane helix</keyword>
<dbReference type="InterPro" id="IPR050922">
    <property type="entry name" value="LytR/CpsA/Psr_CW_biosynth"/>
</dbReference>
<dbReference type="NCBIfam" id="TIGR00350">
    <property type="entry name" value="lytR_cpsA_psr"/>
    <property type="match status" value="1"/>
</dbReference>
<evidence type="ECO:0000313" key="5">
    <source>
        <dbReference type="EMBL" id="MDL5377533.1"/>
    </source>
</evidence>
<organism evidence="5 6">
    <name type="scientific">Exiguobacterium mexicanum</name>
    <dbReference type="NCBI Taxonomy" id="340146"/>
    <lineage>
        <taxon>Bacteria</taxon>
        <taxon>Bacillati</taxon>
        <taxon>Bacillota</taxon>
        <taxon>Bacilli</taxon>
        <taxon>Bacillales</taxon>
        <taxon>Bacillales Family XII. Incertae Sedis</taxon>
        <taxon>Exiguobacterium</taxon>
    </lineage>
</organism>
<dbReference type="PANTHER" id="PTHR33392">
    <property type="entry name" value="POLYISOPRENYL-TEICHOIC ACID--PEPTIDOGLYCAN TEICHOIC ACID TRANSFERASE TAGU"/>
    <property type="match status" value="1"/>
</dbReference>
<dbReference type="Pfam" id="PF03816">
    <property type="entry name" value="LytR_cpsA_psr"/>
    <property type="match status" value="1"/>
</dbReference>
<feature type="compositionally biased region" description="Basic and acidic residues" evidence="2">
    <location>
        <begin position="106"/>
        <end position="134"/>
    </location>
</feature>
<name>A0ABT7MQQ6_9BACL</name>
<dbReference type="Proteomes" id="UP001230807">
    <property type="component" value="Unassembled WGS sequence"/>
</dbReference>
<feature type="transmembrane region" description="Helical" evidence="3">
    <location>
        <begin position="145"/>
        <end position="161"/>
    </location>
</feature>
<protein>
    <submittedName>
        <fullName evidence="5">LCP family protein</fullName>
    </submittedName>
</protein>
<dbReference type="PANTHER" id="PTHR33392:SF6">
    <property type="entry name" value="POLYISOPRENYL-TEICHOIC ACID--PEPTIDOGLYCAN TEICHOIC ACID TRANSFERASE TAGU"/>
    <property type="match status" value="1"/>
</dbReference>
<evidence type="ECO:0000256" key="1">
    <source>
        <dbReference type="ARBA" id="ARBA00006068"/>
    </source>
</evidence>
<keyword evidence="3" id="KW-0472">Membrane</keyword>
<dbReference type="EMBL" id="JASWER010000008">
    <property type="protein sequence ID" value="MDL5377533.1"/>
    <property type="molecule type" value="Genomic_DNA"/>
</dbReference>
<feature type="compositionally biased region" description="Basic and acidic residues" evidence="2">
    <location>
        <begin position="1"/>
        <end position="54"/>
    </location>
</feature>
<dbReference type="RefSeq" id="WP_214834295.1">
    <property type="nucleotide sequence ID" value="NZ_CP183077.1"/>
</dbReference>
<dbReference type="InterPro" id="IPR004474">
    <property type="entry name" value="LytR_CpsA_psr"/>
</dbReference>